<dbReference type="RefSeq" id="WP_189455492.1">
    <property type="nucleotide sequence ID" value="NZ_BMYD01000002.1"/>
</dbReference>
<feature type="transmembrane region" description="Helical" evidence="1">
    <location>
        <begin position="21"/>
        <end position="45"/>
    </location>
</feature>
<dbReference type="EMBL" id="BMYD01000002">
    <property type="protein sequence ID" value="GHA80313.1"/>
    <property type="molecule type" value="Genomic_DNA"/>
</dbReference>
<dbReference type="Proteomes" id="UP000646426">
    <property type="component" value="Unassembled WGS sequence"/>
</dbReference>
<dbReference type="AlphaFoldDB" id="A0A918W8A0"/>
<keyword evidence="1" id="KW-0472">Membrane</keyword>
<evidence type="ECO:0000256" key="1">
    <source>
        <dbReference type="SAM" id="Phobius"/>
    </source>
</evidence>
<keyword evidence="1" id="KW-1133">Transmembrane helix</keyword>
<organism evidence="2 3">
    <name type="scientific">Cognatilysobacter bugurensis</name>
    <dbReference type="NCBI Taxonomy" id="543356"/>
    <lineage>
        <taxon>Bacteria</taxon>
        <taxon>Pseudomonadati</taxon>
        <taxon>Pseudomonadota</taxon>
        <taxon>Gammaproteobacteria</taxon>
        <taxon>Lysobacterales</taxon>
        <taxon>Lysobacteraceae</taxon>
        <taxon>Cognatilysobacter</taxon>
    </lineage>
</organism>
<sequence length="103" mass="10853">MATAASRTSRLHHALDVAVRTAAAAVAGYAVAHAFAACMAVVLPFARPDRVAAGTLLSFIPWVLVALHAFAARSAWRAWWRPGVAFVVMMAVALAFPDAGLRP</sequence>
<keyword evidence="3" id="KW-1185">Reference proteome</keyword>
<feature type="transmembrane region" description="Helical" evidence="1">
    <location>
        <begin position="78"/>
        <end position="96"/>
    </location>
</feature>
<reference evidence="2" key="1">
    <citation type="journal article" date="2014" name="Int. J. Syst. Evol. Microbiol.">
        <title>Complete genome sequence of Corynebacterium casei LMG S-19264T (=DSM 44701T), isolated from a smear-ripened cheese.</title>
        <authorList>
            <consortium name="US DOE Joint Genome Institute (JGI-PGF)"/>
            <person name="Walter F."/>
            <person name="Albersmeier A."/>
            <person name="Kalinowski J."/>
            <person name="Ruckert C."/>
        </authorList>
    </citation>
    <scope>NUCLEOTIDE SEQUENCE</scope>
    <source>
        <strain evidence="2">KCTC 23077</strain>
    </source>
</reference>
<evidence type="ECO:0000313" key="3">
    <source>
        <dbReference type="Proteomes" id="UP000646426"/>
    </source>
</evidence>
<keyword evidence="1" id="KW-0812">Transmembrane</keyword>
<protein>
    <recommendedName>
        <fullName evidence="4">DUF3649 domain-containing protein</fullName>
    </recommendedName>
</protein>
<feature type="transmembrane region" description="Helical" evidence="1">
    <location>
        <begin position="51"/>
        <end position="71"/>
    </location>
</feature>
<reference evidence="2" key="2">
    <citation type="submission" date="2020-09" db="EMBL/GenBank/DDBJ databases">
        <authorList>
            <person name="Sun Q."/>
            <person name="Kim S."/>
        </authorList>
    </citation>
    <scope>NUCLEOTIDE SEQUENCE</scope>
    <source>
        <strain evidence="2">KCTC 23077</strain>
    </source>
</reference>
<evidence type="ECO:0008006" key="4">
    <source>
        <dbReference type="Google" id="ProtNLM"/>
    </source>
</evidence>
<name>A0A918W8A0_9GAMM</name>
<gene>
    <name evidence="2" type="ORF">GCM10007067_17550</name>
</gene>
<accession>A0A918W8A0</accession>
<proteinExistence type="predicted"/>
<evidence type="ECO:0000313" key="2">
    <source>
        <dbReference type="EMBL" id="GHA80313.1"/>
    </source>
</evidence>
<comment type="caution">
    <text evidence="2">The sequence shown here is derived from an EMBL/GenBank/DDBJ whole genome shotgun (WGS) entry which is preliminary data.</text>
</comment>